<sequence length="195" mass="21794">MLTSVLDFLIRNLLEFLILLLLARFYLQAAKVSFRHPLGQFVLALTNWLVLPVRKLIPSFKGYDSTSLALAWITALVMHSVLLAITPWPFDFYSGSSVLALVLSATLELVKMSFYLLFAAVIAQVLMSWLAPYNPLMPMLTGLTAPFLRPIQKIIPPIGRIDISPMLLLLFIQLVLSVVIAQLEPYILQGVKLIG</sequence>
<keyword evidence="1" id="KW-1133">Transmembrane helix</keyword>
<dbReference type="Pfam" id="PF02325">
    <property type="entry name" value="CCB3_YggT"/>
    <property type="match status" value="2"/>
</dbReference>
<evidence type="ECO:0000313" key="2">
    <source>
        <dbReference type="EMBL" id="XBL99857.1"/>
    </source>
</evidence>
<dbReference type="EMBL" id="CP157355">
    <property type="protein sequence ID" value="XBL99857.1"/>
    <property type="molecule type" value="Genomic_DNA"/>
</dbReference>
<protein>
    <submittedName>
        <fullName evidence="2">YggT family protein</fullName>
    </submittedName>
</protein>
<organism evidence="2">
    <name type="scientific">Chitinibacter mangrovi</name>
    <dbReference type="NCBI Taxonomy" id="3153927"/>
    <lineage>
        <taxon>Bacteria</taxon>
        <taxon>Pseudomonadati</taxon>
        <taxon>Pseudomonadota</taxon>
        <taxon>Betaproteobacteria</taxon>
        <taxon>Neisseriales</taxon>
        <taxon>Chitinibacteraceae</taxon>
        <taxon>Chitinibacter</taxon>
    </lineage>
</organism>
<feature type="transmembrane region" description="Helical" evidence="1">
    <location>
        <begin position="163"/>
        <end position="183"/>
    </location>
</feature>
<dbReference type="InterPro" id="IPR003425">
    <property type="entry name" value="CCB3/YggT"/>
</dbReference>
<gene>
    <name evidence="2" type="ORF">ABHF33_12390</name>
</gene>
<proteinExistence type="predicted"/>
<keyword evidence="1" id="KW-0472">Membrane</keyword>
<dbReference type="AlphaFoldDB" id="A0AAU7F803"/>
<feature type="transmembrane region" description="Helical" evidence="1">
    <location>
        <begin position="69"/>
        <end position="86"/>
    </location>
</feature>
<name>A0AAU7F803_9NEIS</name>
<dbReference type="KEGG" id="cmav:ABHF33_12390"/>
<evidence type="ECO:0000256" key="1">
    <source>
        <dbReference type="SAM" id="Phobius"/>
    </source>
</evidence>
<dbReference type="RefSeq" id="WP_348944242.1">
    <property type="nucleotide sequence ID" value="NZ_CP157355.1"/>
</dbReference>
<reference evidence="2" key="1">
    <citation type="submission" date="2024-05" db="EMBL/GenBank/DDBJ databases">
        <authorList>
            <person name="Yang L."/>
            <person name="Pan L."/>
        </authorList>
    </citation>
    <scope>NUCLEOTIDE SEQUENCE</scope>
    <source>
        <strain evidence="2">FCG-7</strain>
    </source>
</reference>
<dbReference type="GO" id="GO:0016020">
    <property type="term" value="C:membrane"/>
    <property type="evidence" value="ECO:0007669"/>
    <property type="project" value="InterPro"/>
</dbReference>
<accession>A0AAU7F803</accession>
<keyword evidence="1" id="KW-0812">Transmembrane</keyword>